<comment type="caution">
    <text evidence="3">The sequence shown here is derived from an EMBL/GenBank/DDBJ whole genome shotgun (WGS) entry which is preliminary data.</text>
</comment>
<evidence type="ECO:0000313" key="4">
    <source>
        <dbReference type="Proteomes" id="UP000637383"/>
    </source>
</evidence>
<keyword evidence="4" id="KW-1185">Reference proteome</keyword>
<feature type="domain" description="Erythromycin biosynthesis protein CIII-like C-terminal" evidence="2">
    <location>
        <begin position="299"/>
        <end position="404"/>
    </location>
</feature>
<gene>
    <name evidence="3" type="ORF">H6H03_16975</name>
</gene>
<proteinExistence type="predicted"/>
<accession>A0ABR8K971</accession>
<dbReference type="Pfam" id="PF03033">
    <property type="entry name" value="Glyco_transf_28"/>
    <property type="match status" value="1"/>
</dbReference>
<dbReference type="InterPro" id="IPR050426">
    <property type="entry name" value="Glycosyltransferase_28"/>
</dbReference>
<evidence type="ECO:0000313" key="3">
    <source>
        <dbReference type="EMBL" id="MBD2735565.1"/>
    </source>
</evidence>
<evidence type="ECO:0000259" key="2">
    <source>
        <dbReference type="Pfam" id="PF06722"/>
    </source>
</evidence>
<dbReference type="SUPFAM" id="SSF53756">
    <property type="entry name" value="UDP-Glycosyltransferase/glycogen phosphorylase"/>
    <property type="match status" value="1"/>
</dbReference>
<dbReference type="Pfam" id="PF06722">
    <property type="entry name" value="EryCIII-like_C"/>
    <property type="match status" value="1"/>
</dbReference>
<protein>
    <submittedName>
        <fullName evidence="3">Glycosyltransferase family 1 protein</fullName>
    </submittedName>
</protein>
<name>A0ABR8K971_9NOSO</name>
<dbReference type="CDD" id="cd03784">
    <property type="entry name" value="GT1_Gtf-like"/>
    <property type="match status" value="1"/>
</dbReference>
<dbReference type="InterPro" id="IPR004276">
    <property type="entry name" value="GlycoTrans_28_N"/>
</dbReference>
<dbReference type="EMBL" id="JACJTU010000015">
    <property type="protein sequence ID" value="MBD2735565.1"/>
    <property type="molecule type" value="Genomic_DNA"/>
</dbReference>
<dbReference type="InterPro" id="IPR002213">
    <property type="entry name" value="UDP_glucos_trans"/>
</dbReference>
<organism evidence="3 4">
    <name type="scientific">Nostoc paludosum FACHB-159</name>
    <dbReference type="NCBI Taxonomy" id="2692908"/>
    <lineage>
        <taxon>Bacteria</taxon>
        <taxon>Bacillati</taxon>
        <taxon>Cyanobacteriota</taxon>
        <taxon>Cyanophyceae</taxon>
        <taxon>Nostocales</taxon>
        <taxon>Nostocaceae</taxon>
        <taxon>Nostoc</taxon>
    </lineage>
</organism>
<dbReference type="Gene3D" id="3.40.50.2000">
    <property type="entry name" value="Glycogen Phosphorylase B"/>
    <property type="match status" value="2"/>
</dbReference>
<dbReference type="InterPro" id="IPR010610">
    <property type="entry name" value="EryCIII-like_C"/>
</dbReference>
<dbReference type="Proteomes" id="UP000637383">
    <property type="component" value="Unassembled WGS sequence"/>
</dbReference>
<dbReference type="RefSeq" id="WP_190956220.1">
    <property type="nucleotide sequence ID" value="NZ_JACJTU010000015.1"/>
</dbReference>
<dbReference type="PANTHER" id="PTHR48050">
    <property type="entry name" value="STEROL 3-BETA-GLUCOSYLTRANSFERASE"/>
    <property type="match status" value="1"/>
</dbReference>
<evidence type="ECO:0000259" key="1">
    <source>
        <dbReference type="Pfam" id="PF03033"/>
    </source>
</evidence>
<sequence>MHITILTTGSRGDIQPYLALGLGLRQAGHCVQVATHLPFEALVRNHGLAFAPVAGDMQALLSGEDGQKLLESGGNPIASIRQFAKAVETSMTAMLNDFWSACQHTDAIISSITTTAGYDIAEKLNIPFFLSSLLPITANSDFPFPTTPPGLRLGRVYNALTYPLIGQILWQTFRTSINRWRQSVLELPAVGLFSEPFRRMEQAQIPILYGYSTTVIPKPANWCDRHHVTGYWFLDAAPDFVPLADLVDFLAAGSLPICIGFGSMTGRDPATTTEIVLAALEQTGQRGILLSGWGGIGQMALPDTVFQLEAVPHDWLFPRVSAVVHHGGAGTTAAGLRAGVPAIVIPFFSDQPFWGDRLAKLGVAPQPIPKKTLTVERLTTALQAVTADRTMRSQAATIGEKIRAEDGVQVAVAAFHNALNLC</sequence>
<dbReference type="PANTHER" id="PTHR48050:SF13">
    <property type="entry name" value="STEROL 3-BETA-GLUCOSYLTRANSFERASE UGT80A2"/>
    <property type="match status" value="1"/>
</dbReference>
<feature type="domain" description="Glycosyltransferase family 28 N-terminal" evidence="1">
    <location>
        <begin position="3"/>
        <end position="140"/>
    </location>
</feature>
<reference evidence="3 4" key="1">
    <citation type="journal article" date="2020" name="ISME J.">
        <title>Comparative genomics reveals insights into cyanobacterial evolution and habitat adaptation.</title>
        <authorList>
            <person name="Chen M.Y."/>
            <person name="Teng W.K."/>
            <person name="Zhao L."/>
            <person name="Hu C.X."/>
            <person name="Zhou Y.K."/>
            <person name="Han B.P."/>
            <person name="Song L.R."/>
            <person name="Shu W.S."/>
        </authorList>
    </citation>
    <scope>NUCLEOTIDE SEQUENCE [LARGE SCALE GENOMIC DNA]</scope>
    <source>
        <strain evidence="3 4">FACHB-159</strain>
    </source>
</reference>